<dbReference type="AlphaFoldDB" id="A0A4Q1JK76"/>
<dbReference type="Proteomes" id="UP000289703">
    <property type="component" value="Unassembled WGS sequence"/>
</dbReference>
<feature type="domain" description="Response regulatory" evidence="17">
    <location>
        <begin position="593"/>
        <end position="708"/>
    </location>
</feature>
<keyword evidence="14" id="KW-0175">Coiled coil</keyword>
<dbReference type="RefSeq" id="WP_129254691.1">
    <property type="nucleotide sequence ID" value="NZ_SAXA01000009.1"/>
</dbReference>
<keyword evidence="8" id="KW-0067">ATP-binding</keyword>
<evidence type="ECO:0000256" key="11">
    <source>
        <dbReference type="ARBA" id="ARBA00023136"/>
    </source>
</evidence>
<evidence type="ECO:0000256" key="13">
    <source>
        <dbReference type="PROSITE-ProRule" id="PRU00169"/>
    </source>
</evidence>
<evidence type="ECO:0000259" key="16">
    <source>
        <dbReference type="PROSITE" id="PS50109"/>
    </source>
</evidence>
<name>A0A4Q1JK76_9BACT</name>
<dbReference type="GO" id="GO:0000155">
    <property type="term" value="F:phosphorelay sensor kinase activity"/>
    <property type="evidence" value="ECO:0007669"/>
    <property type="project" value="InterPro"/>
</dbReference>
<dbReference type="InterPro" id="IPR003661">
    <property type="entry name" value="HisK_dim/P_dom"/>
</dbReference>
<dbReference type="Pfam" id="PF00512">
    <property type="entry name" value="HisKA"/>
    <property type="match status" value="1"/>
</dbReference>
<dbReference type="PANTHER" id="PTHR45339">
    <property type="entry name" value="HYBRID SIGNAL TRANSDUCTION HISTIDINE KINASE J"/>
    <property type="match status" value="1"/>
</dbReference>
<dbReference type="GO" id="GO:0005886">
    <property type="term" value="C:plasma membrane"/>
    <property type="evidence" value="ECO:0007669"/>
    <property type="project" value="UniProtKB-SubCell"/>
</dbReference>
<evidence type="ECO:0000256" key="3">
    <source>
        <dbReference type="ARBA" id="ARBA00012438"/>
    </source>
</evidence>
<dbReference type="SUPFAM" id="SSF47226">
    <property type="entry name" value="Histidine-containing phosphotransfer domain, HPT domain"/>
    <property type="match status" value="1"/>
</dbReference>
<dbReference type="CDD" id="cd16922">
    <property type="entry name" value="HATPase_EvgS-ArcB-TorS-like"/>
    <property type="match status" value="1"/>
</dbReference>
<evidence type="ECO:0000313" key="19">
    <source>
        <dbReference type="EMBL" id="RXQ92960.1"/>
    </source>
</evidence>
<sequence length="843" mass="96239">MVKSKDQYIRLKVIAGYLVLLIAIVSAGLIGQSSYERLMNSVSLLSKPDAEISRMNHLLTDLSEAENHIRVYSLTKKDQYLNLFGEKVESIKDELDSLRLSNIQNAHSIQMIDSMIYLIGVRSKKLNEFAKIKKTKEGINYTEQALKELSDASQYSRTQFESSITKRTIVDTIKKIKKKIDKPKSFLGIRFGKAKESKYEVVDRVIERQEVGIDSSYILKQDSLFNSFKEELESSRKKEQQTRERLMQEELKLVDENSIILQKIKKLLNELEQQQIRDINKKVEHTEQIAQDSIIMITIVIIVGFILGVLFIVFTLLDLSKSDYLKRQLMLAKAKAEKLAKVKEEFLASMTHEIRTPLNALIGFSRQLEKTKMNAEQTKYVGVIENSSNHLLGLVNDILDFAKIEAGKLVIEARSFEPKKLIHEVYYLLSDSAQKKNLDFSWEYEGEEKYAFVSDPFRLKQILLNLGSNAIKFTEKGSVKIKAVMESEGDKYTFKVSLIDTGIGISSDKLEHVFEDFSQAESFSARKYGGTGLGLSISRRLARMLGGDLRVISELDKGSEFCLELPIEKGDAITEESVLKQINKVPDALKQKRILVAEDDEYSSLLMETIFKGWGLEPTFVNNGLKALKSLKESAYDILLTDIHMPEMGGVELSRNIRNDLKSEMPIIALTANVRQVDLDKYIKEGMSAYLLKPFDESVLLEILCEQLKIEVEMSAIEEEIPLKETNHLLFDLSEIEKFTASDQTLIHQVLSSFVRIAKESLLLLKKASEEENYMQLGEIAHRMLSSYRQLKIESASEILLELEKMIHQEDTIYSNTDELNIAIAKLEEISNEVFEQINEMKD</sequence>
<comment type="subcellular location">
    <subcellularLocation>
        <location evidence="2">Cell membrane</location>
        <topology evidence="2">Multi-pass membrane protein</topology>
    </subcellularLocation>
</comment>
<feature type="modified residue" description="4-aspartylphosphate" evidence="13">
    <location>
        <position position="642"/>
    </location>
</feature>
<proteinExistence type="predicted"/>
<dbReference type="CDD" id="cd00082">
    <property type="entry name" value="HisKA"/>
    <property type="match status" value="1"/>
</dbReference>
<dbReference type="InterPro" id="IPR003594">
    <property type="entry name" value="HATPase_dom"/>
</dbReference>
<dbReference type="FunFam" id="3.30.565.10:FF:000010">
    <property type="entry name" value="Sensor histidine kinase RcsC"/>
    <property type="match status" value="1"/>
</dbReference>
<dbReference type="SMART" id="SM00387">
    <property type="entry name" value="HATPase_c"/>
    <property type="match status" value="1"/>
</dbReference>
<comment type="catalytic activity">
    <reaction evidence="1">
        <text>ATP + protein L-histidine = ADP + protein N-phospho-L-histidine.</text>
        <dbReference type="EC" id="2.7.13.3"/>
    </reaction>
</comment>
<evidence type="ECO:0000256" key="15">
    <source>
        <dbReference type="SAM" id="Phobius"/>
    </source>
</evidence>
<dbReference type="PROSITE" id="PS50110">
    <property type="entry name" value="RESPONSE_REGULATORY"/>
    <property type="match status" value="1"/>
</dbReference>
<feature type="domain" description="HPt" evidence="18">
    <location>
        <begin position="743"/>
        <end position="843"/>
    </location>
</feature>
<evidence type="ECO:0000256" key="12">
    <source>
        <dbReference type="PROSITE-ProRule" id="PRU00110"/>
    </source>
</evidence>
<evidence type="ECO:0000256" key="4">
    <source>
        <dbReference type="ARBA" id="ARBA00022475"/>
    </source>
</evidence>
<dbReference type="PANTHER" id="PTHR45339:SF1">
    <property type="entry name" value="HYBRID SIGNAL TRANSDUCTION HISTIDINE KINASE J"/>
    <property type="match status" value="1"/>
</dbReference>
<dbReference type="Pfam" id="PF00072">
    <property type="entry name" value="Response_reg"/>
    <property type="match status" value="1"/>
</dbReference>
<evidence type="ECO:0000256" key="8">
    <source>
        <dbReference type="ARBA" id="ARBA00022840"/>
    </source>
</evidence>
<dbReference type="OrthoDB" id="1046984at2"/>
<dbReference type="CDD" id="cd17546">
    <property type="entry name" value="REC_hyHK_CKI1_RcsC-like"/>
    <property type="match status" value="1"/>
</dbReference>
<evidence type="ECO:0000256" key="1">
    <source>
        <dbReference type="ARBA" id="ARBA00000085"/>
    </source>
</evidence>
<protein>
    <recommendedName>
        <fullName evidence="3">histidine kinase</fullName>
        <ecNumber evidence="3">2.7.13.3</ecNumber>
    </recommendedName>
</protein>
<keyword evidence="10" id="KW-0902">Two-component regulatory system</keyword>
<evidence type="ECO:0000256" key="2">
    <source>
        <dbReference type="ARBA" id="ARBA00004651"/>
    </source>
</evidence>
<keyword evidence="5 13" id="KW-0597">Phosphoprotein</keyword>
<keyword evidence="9 15" id="KW-1133">Transmembrane helix</keyword>
<keyword evidence="7" id="KW-0547">Nucleotide-binding</keyword>
<evidence type="ECO:0000313" key="20">
    <source>
        <dbReference type="Proteomes" id="UP000289703"/>
    </source>
</evidence>
<dbReference type="PRINTS" id="PR00344">
    <property type="entry name" value="BCTRLSENSOR"/>
</dbReference>
<evidence type="ECO:0000256" key="9">
    <source>
        <dbReference type="ARBA" id="ARBA00022989"/>
    </source>
</evidence>
<dbReference type="InterPro" id="IPR036097">
    <property type="entry name" value="HisK_dim/P_sf"/>
</dbReference>
<feature type="domain" description="Histidine kinase" evidence="16">
    <location>
        <begin position="349"/>
        <end position="569"/>
    </location>
</feature>
<dbReference type="SMART" id="SM00448">
    <property type="entry name" value="REC"/>
    <property type="match status" value="1"/>
</dbReference>
<feature type="transmembrane region" description="Helical" evidence="15">
    <location>
        <begin position="294"/>
        <end position="317"/>
    </location>
</feature>
<dbReference type="Gene3D" id="1.20.120.160">
    <property type="entry name" value="HPT domain"/>
    <property type="match status" value="1"/>
</dbReference>
<dbReference type="EC" id="2.7.13.3" evidence="3"/>
<evidence type="ECO:0000259" key="17">
    <source>
        <dbReference type="PROSITE" id="PS50110"/>
    </source>
</evidence>
<dbReference type="PROSITE" id="PS50894">
    <property type="entry name" value="HPT"/>
    <property type="match status" value="1"/>
</dbReference>
<dbReference type="PROSITE" id="PS50109">
    <property type="entry name" value="HIS_KIN"/>
    <property type="match status" value="1"/>
</dbReference>
<dbReference type="SMART" id="SM00388">
    <property type="entry name" value="HisKA"/>
    <property type="match status" value="1"/>
</dbReference>
<feature type="transmembrane region" description="Helical" evidence="15">
    <location>
        <begin position="12"/>
        <end position="31"/>
    </location>
</feature>
<dbReference type="EMBL" id="SAXA01000009">
    <property type="protein sequence ID" value="RXQ92960.1"/>
    <property type="molecule type" value="Genomic_DNA"/>
</dbReference>
<feature type="modified residue" description="Phosphohistidine" evidence="12">
    <location>
        <position position="782"/>
    </location>
</feature>
<feature type="coiled-coil region" evidence="14">
    <location>
        <begin position="229"/>
        <end position="289"/>
    </location>
</feature>
<dbReference type="InterPro" id="IPR001789">
    <property type="entry name" value="Sig_transdc_resp-reg_receiver"/>
</dbReference>
<dbReference type="InterPro" id="IPR004358">
    <property type="entry name" value="Sig_transdc_His_kin-like_C"/>
</dbReference>
<dbReference type="InterPro" id="IPR008207">
    <property type="entry name" value="Sig_transdc_His_kin_Hpt_dom"/>
</dbReference>
<reference evidence="19 20" key="1">
    <citation type="submission" date="2019-01" db="EMBL/GenBank/DDBJ databases">
        <title>Ancylomarina salipaludis sp. nov., isolated from a salt marsh.</title>
        <authorList>
            <person name="Yoon J.-H."/>
        </authorList>
    </citation>
    <scope>NUCLEOTIDE SEQUENCE [LARGE SCALE GENOMIC DNA]</scope>
    <source>
        <strain evidence="19 20">SHSM-M15</strain>
    </source>
</reference>
<dbReference type="Pfam" id="PF02518">
    <property type="entry name" value="HATPase_c"/>
    <property type="match status" value="1"/>
</dbReference>
<evidence type="ECO:0000256" key="7">
    <source>
        <dbReference type="ARBA" id="ARBA00022741"/>
    </source>
</evidence>
<keyword evidence="20" id="KW-1185">Reference proteome</keyword>
<keyword evidence="4" id="KW-1003">Cell membrane</keyword>
<accession>A0A4Q1JK76</accession>
<dbReference type="Gene3D" id="1.10.287.130">
    <property type="match status" value="1"/>
</dbReference>
<dbReference type="InterPro" id="IPR036890">
    <property type="entry name" value="HATPase_C_sf"/>
</dbReference>
<gene>
    <name evidence="19" type="ORF">EO244_10810</name>
</gene>
<evidence type="ECO:0000256" key="5">
    <source>
        <dbReference type="ARBA" id="ARBA00022553"/>
    </source>
</evidence>
<evidence type="ECO:0000256" key="10">
    <source>
        <dbReference type="ARBA" id="ARBA00023012"/>
    </source>
</evidence>
<dbReference type="GO" id="GO:0005524">
    <property type="term" value="F:ATP binding"/>
    <property type="evidence" value="ECO:0007669"/>
    <property type="project" value="UniProtKB-KW"/>
</dbReference>
<dbReference type="SUPFAM" id="SSF55874">
    <property type="entry name" value="ATPase domain of HSP90 chaperone/DNA topoisomerase II/histidine kinase"/>
    <property type="match status" value="1"/>
</dbReference>
<evidence type="ECO:0000256" key="14">
    <source>
        <dbReference type="SAM" id="Coils"/>
    </source>
</evidence>
<dbReference type="SUPFAM" id="SSF47384">
    <property type="entry name" value="Homodimeric domain of signal transducing histidine kinase"/>
    <property type="match status" value="1"/>
</dbReference>
<dbReference type="Gene3D" id="3.40.50.2300">
    <property type="match status" value="1"/>
</dbReference>
<keyword evidence="6 15" id="KW-0812">Transmembrane</keyword>
<dbReference type="InterPro" id="IPR036641">
    <property type="entry name" value="HPT_dom_sf"/>
</dbReference>
<evidence type="ECO:0000256" key="6">
    <source>
        <dbReference type="ARBA" id="ARBA00022692"/>
    </source>
</evidence>
<dbReference type="Gene3D" id="3.30.565.10">
    <property type="entry name" value="Histidine kinase-like ATPase, C-terminal domain"/>
    <property type="match status" value="1"/>
</dbReference>
<dbReference type="InterPro" id="IPR011006">
    <property type="entry name" value="CheY-like_superfamily"/>
</dbReference>
<evidence type="ECO:0000259" key="18">
    <source>
        <dbReference type="PROSITE" id="PS50894"/>
    </source>
</evidence>
<dbReference type="SUPFAM" id="SSF52172">
    <property type="entry name" value="CheY-like"/>
    <property type="match status" value="1"/>
</dbReference>
<organism evidence="19 20">
    <name type="scientific">Ancylomarina salipaludis</name>
    <dbReference type="NCBI Taxonomy" id="2501299"/>
    <lineage>
        <taxon>Bacteria</taxon>
        <taxon>Pseudomonadati</taxon>
        <taxon>Bacteroidota</taxon>
        <taxon>Bacteroidia</taxon>
        <taxon>Marinilabiliales</taxon>
        <taxon>Marinifilaceae</taxon>
        <taxon>Ancylomarina</taxon>
    </lineage>
</organism>
<dbReference type="InterPro" id="IPR005467">
    <property type="entry name" value="His_kinase_dom"/>
</dbReference>
<keyword evidence="11 15" id="KW-0472">Membrane</keyword>
<comment type="caution">
    <text evidence="19">The sequence shown here is derived from an EMBL/GenBank/DDBJ whole genome shotgun (WGS) entry which is preliminary data.</text>
</comment>